<dbReference type="GeneID" id="115033247"/>
<keyword evidence="7" id="KW-0539">Nucleus</keyword>
<dbReference type="InterPro" id="IPR045249">
    <property type="entry name" value="HARBI1-like"/>
</dbReference>
<evidence type="ECO:0000313" key="10">
    <source>
        <dbReference type="Proteomes" id="UP000007819"/>
    </source>
</evidence>
<evidence type="ECO:0000256" key="6">
    <source>
        <dbReference type="ARBA" id="ARBA00022801"/>
    </source>
</evidence>
<evidence type="ECO:0000256" key="2">
    <source>
        <dbReference type="ARBA" id="ARBA00004123"/>
    </source>
</evidence>
<reference evidence="9" key="2">
    <citation type="submission" date="2022-06" db="UniProtKB">
        <authorList>
            <consortium name="EnsemblMetazoa"/>
        </authorList>
    </citation>
    <scope>IDENTIFICATION</scope>
</reference>
<evidence type="ECO:0000259" key="8">
    <source>
        <dbReference type="Pfam" id="PF13359"/>
    </source>
</evidence>
<accession>A0A8R2NLK5</accession>
<keyword evidence="10" id="KW-1185">Reference proteome</keyword>
<comment type="subcellular location">
    <subcellularLocation>
        <location evidence="2">Nucleus</location>
    </subcellularLocation>
</comment>
<dbReference type="InterPro" id="IPR027806">
    <property type="entry name" value="HARBI1_dom"/>
</dbReference>
<dbReference type="AlphaFoldDB" id="A0A8R2NLK5"/>
<dbReference type="EnsemblMetazoa" id="XM_029485501.1">
    <property type="protein sequence ID" value="XP_029341361.1"/>
    <property type="gene ID" value="LOC115033247"/>
</dbReference>
<dbReference type="GO" id="GO:0016787">
    <property type="term" value="F:hydrolase activity"/>
    <property type="evidence" value="ECO:0007669"/>
    <property type="project" value="UniProtKB-KW"/>
</dbReference>
<evidence type="ECO:0000256" key="5">
    <source>
        <dbReference type="ARBA" id="ARBA00022723"/>
    </source>
</evidence>
<dbReference type="OrthoDB" id="2668416at2759"/>
<dbReference type="KEGG" id="api:115033247"/>
<evidence type="ECO:0000313" key="9">
    <source>
        <dbReference type="EnsemblMetazoa" id="XP_029341361.1"/>
    </source>
</evidence>
<feature type="domain" description="DDE Tnp4" evidence="8">
    <location>
        <begin position="136"/>
        <end position="265"/>
    </location>
</feature>
<dbReference type="GO" id="GO:0046872">
    <property type="term" value="F:metal ion binding"/>
    <property type="evidence" value="ECO:0007669"/>
    <property type="project" value="UniProtKB-KW"/>
</dbReference>
<proteinExistence type="inferred from homology"/>
<evidence type="ECO:0000256" key="4">
    <source>
        <dbReference type="ARBA" id="ARBA00022722"/>
    </source>
</evidence>
<dbReference type="Pfam" id="PF13359">
    <property type="entry name" value="DDE_Tnp_4"/>
    <property type="match status" value="1"/>
</dbReference>
<reference evidence="10" key="1">
    <citation type="submission" date="2010-06" db="EMBL/GenBank/DDBJ databases">
        <authorList>
            <person name="Jiang H."/>
            <person name="Abraham K."/>
            <person name="Ali S."/>
            <person name="Alsbrooks S.L."/>
            <person name="Anim B.N."/>
            <person name="Anosike U.S."/>
            <person name="Attaway T."/>
            <person name="Bandaranaike D.P."/>
            <person name="Battles P.K."/>
            <person name="Bell S.N."/>
            <person name="Bell A.V."/>
            <person name="Beltran B."/>
            <person name="Bickham C."/>
            <person name="Bustamante Y."/>
            <person name="Caleb T."/>
            <person name="Canada A."/>
            <person name="Cardenas V."/>
            <person name="Carter K."/>
            <person name="Chacko J."/>
            <person name="Chandrabose M.N."/>
            <person name="Chavez D."/>
            <person name="Chavez A."/>
            <person name="Chen L."/>
            <person name="Chu H.-S."/>
            <person name="Claassen K.J."/>
            <person name="Cockrell R."/>
            <person name="Collins M."/>
            <person name="Cooper J.A."/>
            <person name="Cree A."/>
            <person name="Curry S.M."/>
            <person name="Da Y."/>
            <person name="Dao M.D."/>
            <person name="Das B."/>
            <person name="Davila M.-L."/>
            <person name="Davy-Carroll L."/>
            <person name="Denson S."/>
            <person name="Dinh H."/>
            <person name="Ebong V.E."/>
            <person name="Edwards J.R."/>
            <person name="Egan A."/>
            <person name="El-Daye J."/>
            <person name="Escobedo L."/>
            <person name="Fernandez S."/>
            <person name="Fernando P.R."/>
            <person name="Flagg N."/>
            <person name="Forbes L.D."/>
            <person name="Fowler R.G."/>
            <person name="Fu Q."/>
            <person name="Gabisi R.A."/>
            <person name="Ganer J."/>
            <person name="Garbino Pronczuk A."/>
            <person name="Garcia R.M."/>
            <person name="Garner T."/>
            <person name="Garrett T.E."/>
            <person name="Gonzalez D.A."/>
            <person name="Hamid H."/>
            <person name="Hawkins E.S."/>
            <person name="Hirani K."/>
            <person name="Hogues M.E."/>
            <person name="Hollins B."/>
            <person name="Hsiao C.-H."/>
            <person name="Jabil R."/>
            <person name="James M.L."/>
            <person name="Jhangiani S.N."/>
            <person name="Johnson B."/>
            <person name="Johnson Q."/>
            <person name="Joshi V."/>
            <person name="Kalu J.B."/>
            <person name="Kam C."/>
            <person name="Kashfia A."/>
            <person name="Keebler J."/>
            <person name="Kisamo H."/>
            <person name="Kovar C.L."/>
            <person name="Lago L.A."/>
            <person name="Lai C.-Y."/>
            <person name="Laidlaw J."/>
            <person name="Lara F."/>
            <person name="Le T.-K."/>
            <person name="Lee S.L."/>
            <person name="Legall F.H."/>
            <person name="Lemon S.J."/>
            <person name="Lewis L.R."/>
            <person name="Li B."/>
            <person name="Liu Y."/>
            <person name="Liu Y.-S."/>
            <person name="Lopez J."/>
            <person name="Lozado R.J."/>
            <person name="Lu J."/>
            <person name="Madu R.C."/>
            <person name="Maheshwari M."/>
            <person name="Maheshwari R."/>
            <person name="Malloy K."/>
            <person name="Martinez E."/>
            <person name="Mathew T."/>
            <person name="Mercado I.C."/>
            <person name="Mercado C."/>
            <person name="Meyer B."/>
            <person name="Montgomery K."/>
            <person name="Morgan M.B."/>
            <person name="Munidasa M."/>
            <person name="Nazareth L.V."/>
            <person name="Nelson J."/>
            <person name="Ng B.M."/>
            <person name="Nguyen N.B."/>
            <person name="Nguyen P.Q."/>
            <person name="Nguyen T."/>
            <person name="Obregon M."/>
            <person name="Okwuonu G.O."/>
            <person name="Onwere C.G."/>
            <person name="Orozco G."/>
            <person name="Parra A."/>
            <person name="Patel S."/>
            <person name="Patil S."/>
            <person name="Perez A."/>
            <person name="Perez Y."/>
            <person name="Pham C."/>
            <person name="Primus E.L."/>
            <person name="Pu L.-L."/>
            <person name="Puazo M."/>
            <person name="Qin X."/>
            <person name="Quiroz J.B."/>
            <person name="Reese J."/>
            <person name="Richards S."/>
            <person name="Rives C.M."/>
            <person name="Robberts R."/>
            <person name="Ruiz S.J."/>
            <person name="Ruiz M.J."/>
            <person name="Santibanez J."/>
            <person name="Schneider B.W."/>
            <person name="Sisson I."/>
            <person name="Smith M."/>
            <person name="Sodergren E."/>
            <person name="Song X.-Z."/>
            <person name="Song B.B."/>
            <person name="Summersgill H."/>
            <person name="Thelus R."/>
            <person name="Thornton R.D."/>
            <person name="Trejos Z.Y."/>
            <person name="Usmani K."/>
            <person name="Vattathil S."/>
            <person name="Villasana D."/>
            <person name="Walker D.L."/>
            <person name="Wang S."/>
            <person name="Wang K."/>
            <person name="White C.S."/>
            <person name="Williams A.C."/>
            <person name="Williamson J."/>
            <person name="Wilson K."/>
            <person name="Woghiren I.O."/>
            <person name="Woodworth J.R."/>
            <person name="Worley K.C."/>
            <person name="Wright R.A."/>
            <person name="Wu W."/>
            <person name="Young L."/>
            <person name="Zhang L."/>
            <person name="Zhang J."/>
            <person name="Zhu Y."/>
            <person name="Muzny D.M."/>
            <person name="Weinstock G."/>
            <person name="Gibbs R.A."/>
        </authorList>
    </citation>
    <scope>NUCLEOTIDE SEQUENCE [LARGE SCALE GENOMIC DNA]</scope>
    <source>
        <strain evidence="10">LSR1</strain>
    </source>
</reference>
<name>A0A8R2NLK5_ACYPI</name>
<comment type="cofactor">
    <cofactor evidence="1">
        <name>a divalent metal cation</name>
        <dbReference type="ChEBI" id="CHEBI:60240"/>
    </cofactor>
</comment>
<sequence length="339" mass="38737">MLPDRALFDYEVIKYAVMLKIPHFIGVFSRDKLPQRLKNQESAVVNLDTEIGTGTHWVAYKKIGKQVLSTGTSFGALQFDFYIARSTIGEIVKETCTILWMVLQPKEMPEPSTERWVEIANTFYDKTNFPNCLGAIDGKHIRCKGPNNSDSLYFNYKKYFSIVLMAIADANLCFIAIDVGAYGKEGDSNVFKESCFGKKLYSNQLKLPELANLPNTNEHPQPFVFIGDEAFALHSNLLRPYPGRGLNDTKRVFNYRLSRARRTVEFEPDFVDEIIKSCCVLHNFVRRRDGFNNEDTETNMLDDIEVRGTGARTQGTEVRDYFAKYFMGPGSVPFQFQKI</sequence>
<dbReference type="PANTHER" id="PTHR22930">
    <property type="match status" value="1"/>
</dbReference>
<keyword evidence="5" id="KW-0479">Metal-binding</keyword>
<organism evidence="9 10">
    <name type="scientific">Acyrthosiphon pisum</name>
    <name type="common">Pea aphid</name>
    <dbReference type="NCBI Taxonomy" id="7029"/>
    <lineage>
        <taxon>Eukaryota</taxon>
        <taxon>Metazoa</taxon>
        <taxon>Ecdysozoa</taxon>
        <taxon>Arthropoda</taxon>
        <taxon>Hexapoda</taxon>
        <taxon>Insecta</taxon>
        <taxon>Pterygota</taxon>
        <taxon>Neoptera</taxon>
        <taxon>Paraneoptera</taxon>
        <taxon>Hemiptera</taxon>
        <taxon>Sternorrhyncha</taxon>
        <taxon>Aphidomorpha</taxon>
        <taxon>Aphidoidea</taxon>
        <taxon>Aphididae</taxon>
        <taxon>Macrosiphini</taxon>
        <taxon>Acyrthosiphon</taxon>
    </lineage>
</organism>
<evidence type="ECO:0000256" key="1">
    <source>
        <dbReference type="ARBA" id="ARBA00001968"/>
    </source>
</evidence>
<evidence type="ECO:0000256" key="7">
    <source>
        <dbReference type="ARBA" id="ARBA00023242"/>
    </source>
</evidence>
<dbReference type="GO" id="GO:0005634">
    <property type="term" value="C:nucleus"/>
    <property type="evidence" value="ECO:0007669"/>
    <property type="project" value="UniProtKB-SubCell"/>
</dbReference>
<dbReference type="PANTHER" id="PTHR22930:SF269">
    <property type="entry name" value="NUCLEASE HARBI1-LIKE PROTEIN"/>
    <property type="match status" value="1"/>
</dbReference>
<dbReference type="GO" id="GO:0004518">
    <property type="term" value="F:nuclease activity"/>
    <property type="evidence" value="ECO:0007669"/>
    <property type="project" value="UniProtKB-KW"/>
</dbReference>
<keyword evidence="4" id="KW-0540">Nuclease</keyword>
<dbReference type="RefSeq" id="XP_029341361.1">
    <property type="nucleotide sequence ID" value="XM_029485501.1"/>
</dbReference>
<comment type="similarity">
    <text evidence="3">Belongs to the HARBI1 family.</text>
</comment>
<protein>
    <recommendedName>
        <fullName evidence="8">DDE Tnp4 domain-containing protein</fullName>
    </recommendedName>
</protein>
<evidence type="ECO:0000256" key="3">
    <source>
        <dbReference type="ARBA" id="ARBA00006958"/>
    </source>
</evidence>
<keyword evidence="6" id="KW-0378">Hydrolase</keyword>
<dbReference type="Proteomes" id="UP000007819">
    <property type="component" value="Chromosome X"/>
</dbReference>